<dbReference type="GO" id="GO:1990817">
    <property type="term" value="F:poly(A) RNA polymerase activity"/>
    <property type="evidence" value="ECO:0007669"/>
    <property type="project" value="UniProtKB-EC"/>
</dbReference>
<dbReference type="Pfam" id="PF04928">
    <property type="entry name" value="PAP_central"/>
    <property type="match status" value="1"/>
</dbReference>
<feature type="region of interest" description="Disordered" evidence="10">
    <location>
        <begin position="498"/>
        <end position="568"/>
    </location>
</feature>
<dbReference type="SUPFAM" id="SSF81631">
    <property type="entry name" value="PAP/OAS1 substrate-binding domain"/>
    <property type="match status" value="1"/>
</dbReference>
<dbReference type="GO" id="GO:0005524">
    <property type="term" value="F:ATP binding"/>
    <property type="evidence" value="ECO:0007669"/>
    <property type="project" value="UniProtKB-KW"/>
</dbReference>
<evidence type="ECO:0000313" key="14">
    <source>
        <dbReference type="Proteomes" id="UP001620626"/>
    </source>
</evidence>
<evidence type="ECO:0000256" key="2">
    <source>
        <dbReference type="ARBA" id="ARBA00010912"/>
    </source>
</evidence>
<evidence type="ECO:0000256" key="9">
    <source>
        <dbReference type="ARBA" id="ARBA00048830"/>
    </source>
</evidence>
<dbReference type="EC" id="2.7.7.19" evidence="3"/>
<evidence type="ECO:0000256" key="8">
    <source>
        <dbReference type="ARBA" id="ARBA00023242"/>
    </source>
</evidence>
<evidence type="ECO:0000256" key="3">
    <source>
        <dbReference type="ARBA" id="ARBA00012388"/>
    </source>
</evidence>
<dbReference type="GO" id="GO:0005634">
    <property type="term" value="C:nucleus"/>
    <property type="evidence" value="ECO:0007669"/>
    <property type="project" value="UniProtKB-SubCell"/>
</dbReference>
<dbReference type="PANTHER" id="PTHR10682:SF10">
    <property type="entry name" value="POLYNUCLEOTIDE ADENYLYLTRANSFERASE"/>
    <property type="match status" value="1"/>
</dbReference>
<dbReference type="PANTHER" id="PTHR10682">
    <property type="entry name" value="POLY A POLYMERASE"/>
    <property type="match status" value="1"/>
</dbReference>
<dbReference type="InterPro" id="IPR011068">
    <property type="entry name" value="NuclTrfase_I-like_C"/>
</dbReference>
<dbReference type="Gene3D" id="1.10.1410.10">
    <property type="match status" value="1"/>
</dbReference>
<feature type="compositionally biased region" description="Basic residues" evidence="10">
    <location>
        <begin position="509"/>
        <end position="520"/>
    </location>
</feature>
<evidence type="ECO:0000256" key="7">
    <source>
        <dbReference type="ARBA" id="ARBA00022840"/>
    </source>
</evidence>
<sequence length="1445" mass="167429">MIVNNIATKLGMLMDPPGPSVFRHNEFFLLEELNPIIMHIEIMPKALRMDTHKTQFQFRTNSESANAELRRIIFRKLLADPKLSENEKDIEQSAQNGSEIGQHIISKAKAVKMEAMGSDRIGSPGGICMVSKLAAFLREPNKVTNPKQGISIVKSIDKWWPSECEQREEAQSVVETQREYMIRGNRELYSEFLVVWLQLATLRGGPTRLHKFFRSAELLQKHYLDAFTTIDPEPRQALKLATDIFCWVLWLENDVLKLWDDKKKGKVMPRFTMAWKRNRWYYEIVYDQMFDIEEEAELAKKKRQIGILLQKSKHLVERMLKMPDEKLRIELPNKKLERLKQSGQGGTAPPPPNGTVDREWHEIRRKTEEGKADEKQSSAIEEWLKQRHFDTIKGFLCDSEKFNREFEQRAADNVMRIDTFVGEVESVSEIFDLAEKCKEKFANSEENAKNQNENFNEKSEENYSDEKERKNGKKLGKDEEKDDQTKVFDVDEALKFVNSEKKNNEGKDKKKKKGNKKPKPNKMPSEIGTKSEEENQNEHKKPKNGKEEKNLEKAEMIADKIPSEKKGEEMGEKIGIFDDGGGTLLGVSMAIRKEFEVIGLLDDEKGFLRFLEDEFLIKNFKQFFTNSSDLMRQIVMIGCHVNEIGHQMEIIGKLYPTDDKKLLNAFKELEIALSKWINKKLEQNWQLIRSELATKISQINGDQIAVNSPDEKIDQTEISLRPNCDLDIFCLKTLQKMLWKHTKNILKFVDANAIDEKGIENEEKEMDFIEKQIQMRKMTLALLAYKNHFALSELQIGSSAKENFVQTLIEFNWGKFHKKNAEKSEKSEEKPLVGTELDLFCQFFNRFSLMIEQIEQDQKLHMELSKYLQREFEFAQIFGISLHLQEIRHFDGQNGQFFANDSEALASLNSFISKNGFGLIENEQKLKIEEAISEIEQIIRKWNSMAKLIVTGSYQLGALTKKSDIDGICVVPELPSWEAAQFFGSAKCDVQSNGNRKCADNSLFCHLCLVAQVAKLNRMPDAWMPLIEFKFEISPNTFVDFDIGLTTFSPEEELFKSEERINYEQGDALSAKMANEIGQLANRRREFITRGGGYEELTEMNNEEEKLRIKLRSLTAFEVGIIILKKLFATEKRETEDNQIVLRNYRTLLLAVKMWAKEHHIYDNKLGFFNGISLSLLVAKVMLLYPMASLPFLIEKFFFTFSTWPWPTPVKLSDLPDGSALRWDPHEEMRKRSEICYVIVPELAMPIVTPGHIEQNATFNVNRCTATIIRREMQNAIKIVRNWPNLSISLNEKWNSLIKAKKFNEKFSHFIRIICKAFALADFYDFCGYVETRIRLQLLVNVVPFDRVRLAHAKKVAEKEQENVGERNNKKTAFFKIWLVGLKLDEKIASENGSERTTKWNNWKKALNSMLSDQFNADILKAYRIKNGFGGPLPNIKLTAQYEQK</sequence>
<evidence type="ECO:0000259" key="11">
    <source>
        <dbReference type="Pfam" id="PF01909"/>
    </source>
</evidence>
<dbReference type="InterPro" id="IPR002934">
    <property type="entry name" value="Polymerase_NTP_transf_dom"/>
</dbReference>
<accession>A0ABD2JJX2</accession>
<keyword evidence="8" id="KW-0539">Nucleus</keyword>
<feature type="domain" description="Polymerase nucleotidyl transferase" evidence="11">
    <location>
        <begin position="933"/>
        <end position="974"/>
    </location>
</feature>
<evidence type="ECO:0000256" key="10">
    <source>
        <dbReference type="SAM" id="MobiDB-lite"/>
    </source>
</evidence>
<keyword evidence="6" id="KW-0547">Nucleotide-binding</keyword>
<dbReference type="Pfam" id="PF01909">
    <property type="entry name" value="NTP_transf_2"/>
    <property type="match status" value="1"/>
</dbReference>
<dbReference type="SUPFAM" id="SSF81301">
    <property type="entry name" value="Nucleotidyltransferase"/>
    <property type="match status" value="1"/>
</dbReference>
<reference evidence="13 14" key="1">
    <citation type="submission" date="2024-10" db="EMBL/GenBank/DDBJ databases">
        <authorList>
            <person name="Kim D."/>
        </authorList>
    </citation>
    <scope>NUCLEOTIDE SEQUENCE [LARGE SCALE GENOMIC DNA]</scope>
    <source>
        <strain evidence="13">BH-2024</strain>
    </source>
</reference>
<dbReference type="InterPro" id="IPR007012">
    <property type="entry name" value="PolA_pol_cen_dom"/>
</dbReference>
<dbReference type="Gene3D" id="3.30.460.10">
    <property type="entry name" value="Beta Polymerase, domain 2"/>
    <property type="match status" value="1"/>
</dbReference>
<dbReference type="Gene3D" id="3.30.70.590">
    <property type="entry name" value="Poly(A) polymerase predicted RNA binding domain"/>
    <property type="match status" value="1"/>
</dbReference>
<evidence type="ECO:0000256" key="5">
    <source>
        <dbReference type="ARBA" id="ARBA00022679"/>
    </source>
</evidence>
<proteinExistence type="inferred from homology"/>
<feature type="compositionally biased region" description="Basic and acidic residues" evidence="10">
    <location>
        <begin position="529"/>
        <end position="568"/>
    </location>
</feature>
<dbReference type="EMBL" id="JBICBT010000956">
    <property type="protein sequence ID" value="KAL3090758.1"/>
    <property type="molecule type" value="Genomic_DNA"/>
</dbReference>
<dbReference type="Proteomes" id="UP001620626">
    <property type="component" value="Unassembled WGS sequence"/>
</dbReference>
<comment type="subcellular location">
    <subcellularLocation>
        <location evidence="1">Nucleus</location>
    </subcellularLocation>
</comment>
<comment type="caution">
    <text evidence="13">The sequence shown here is derived from an EMBL/GenBank/DDBJ whole genome shotgun (WGS) entry which is preliminary data.</text>
</comment>
<dbReference type="GO" id="GO:0006397">
    <property type="term" value="P:mRNA processing"/>
    <property type="evidence" value="ECO:0007669"/>
    <property type="project" value="UniProtKB-KW"/>
</dbReference>
<comment type="catalytic activity">
    <reaction evidence="9">
        <text>RNA(n) + ATP = RNA(n)-3'-adenine ribonucleotide + diphosphate</text>
        <dbReference type="Rhea" id="RHEA:11332"/>
        <dbReference type="Rhea" id="RHEA-COMP:14527"/>
        <dbReference type="Rhea" id="RHEA-COMP:17347"/>
        <dbReference type="ChEBI" id="CHEBI:30616"/>
        <dbReference type="ChEBI" id="CHEBI:33019"/>
        <dbReference type="ChEBI" id="CHEBI:140395"/>
        <dbReference type="ChEBI" id="CHEBI:173115"/>
        <dbReference type="EC" id="2.7.7.19"/>
    </reaction>
</comment>
<evidence type="ECO:0000313" key="13">
    <source>
        <dbReference type="EMBL" id="KAL3090758.1"/>
    </source>
</evidence>
<comment type="similarity">
    <text evidence="2">Belongs to the poly(A) polymerase family.</text>
</comment>
<evidence type="ECO:0000256" key="1">
    <source>
        <dbReference type="ARBA" id="ARBA00004123"/>
    </source>
</evidence>
<keyword evidence="14" id="KW-1185">Reference proteome</keyword>
<dbReference type="InterPro" id="IPR043519">
    <property type="entry name" value="NT_sf"/>
</dbReference>
<feature type="region of interest" description="Disordered" evidence="10">
    <location>
        <begin position="339"/>
        <end position="359"/>
    </location>
</feature>
<feature type="compositionally biased region" description="Basic and acidic residues" evidence="10">
    <location>
        <begin position="455"/>
        <end position="483"/>
    </location>
</feature>
<evidence type="ECO:0000256" key="4">
    <source>
        <dbReference type="ARBA" id="ARBA00022664"/>
    </source>
</evidence>
<feature type="compositionally biased region" description="Basic and acidic residues" evidence="10">
    <location>
        <begin position="498"/>
        <end position="508"/>
    </location>
</feature>
<name>A0ABD2JJX2_9BILA</name>
<evidence type="ECO:0000256" key="6">
    <source>
        <dbReference type="ARBA" id="ARBA00022741"/>
    </source>
</evidence>
<keyword evidence="7" id="KW-0067">ATP-binding</keyword>
<evidence type="ECO:0000259" key="12">
    <source>
        <dbReference type="Pfam" id="PF04928"/>
    </source>
</evidence>
<dbReference type="SUPFAM" id="SSF55003">
    <property type="entry name" value="PAP/Archaeal CCA-adding enzyme, C-terminal domain"/>
    <property type="match status" value="1"/>
</dbReference>
<keyword evidence="4" id="KW-0507">mRNA processing</keyword>
<gene>
    <name evidence="13" type="ORF">niasHT_029977</name>
</gene>
<organism evidence="13 14">
    <name type="scientific">Heterodera trifolii</name>
    <dbReference type="NCBI Taxonomy" id="157864"/>
    <lineage>
        <taxon>Eukaryota</taxon>
        <taxon>Metazoa</taxon>
        <taxon>Ecdysozoa</taxon>
        <taxon>Nematoda</taxon>
        <taxon>Chromadorea</taxon>
        <taxon>Rhabditida</taxon>
        <taxon>Tylenchina</taxon>
        <taxon>Tylenchomorpha</taxon>
        <taxon>Tylenchoidea</taxon>
        <taxon>Heteroderidae</taxon>
        <taxon>Heteroderinae</taxon>
        <taxon>Heterodera</taxon>
    </lineage>
</organism>
<protein>
    <recommendedName>
        <fullName evidence="3">polynucleotide adenylyltransferase</fullName>
        <ecNumber evidence="3">2.7.7.19</ecNumber>
    </recommendedName>
</protein>
<feature type="region of interest" description="Disordered" evidence="10">
    <location>
        <begin position="444"/>
        <end position="483"/>
    </location>
</feature>
<feature type="domain" description="Poly(A) polymerase central" evidence="12">
    <location>
        <begin position="1145"/>
        <end position="1284"/>
    </location>
</feature>
<keyword evidence="5" id="KW-0808">Transferase</keyword>